<dbReference type="Gene3D" id="3.90.226.10">
    <property type="entry name" value="2-enoyl-CoA Hydratase, Chain A, domain 1"/>
    <property type="match status" value="1"/>
</dbReference>
<gene>
    <name evidence="4" type="ORF">PMEA_00021545</name>
</gene>
<evidence type="ECO:0008006" key="6">
    <source>
        <dbReference type="Google" id="ProtNLM"/>
    </source>
</evidence>
<dbReference type="PANTHER" id="PTHR43388:SF1">
    <property type="entry name" value="HYDROGENASE MATURATION FACTOR HOXX"/>
    <property type="match status" value="1"/>
</dbReference>
<feature type="domain" description="Formyl transferase C-terminal" evidence="3">
    <location>
        <begin position="222"/>
        <end position="328"/>
    </location>
</feature>
<dbReference type="PANTHER" id="PTHR43388">
    <property type="entry name" value="HYDROGENASE MATURATION FACTOR HOXX"/>
    <property type="match status" value="1"/>
</dbReference>
<sequence>MSQMTSMRYFLKPRYLARVPRRLESQLQRQDPISTRLKLKEKLNILFFSNKHNSLSQRMALELRQRQHNITVHEINEPAEMTKLAFDAQPDLILCPFLTKRIPEEVFSNLNIPCWIVHPGIEGDRGMSSIDWALYDMEDEWGVSVLQAASEMDAGDIWSTKTFPVRRPNVNTLTKSSLYVNEVTQTAVKATLEAITNLLSGQTPRPLNYNNPQVRGTCRPNMTKADRTVNWELPADEVACQIRMSDSAPGAVGRFRAKGGDGNWNWTKDFRLFGAHLEKGRLRFLTGKPGEILGQRHGSVLIKCGRGALWVSHLKKNKLKLPATMWLKTGAPTVADSFPSIPYGSYPNTAQDIWTSMTPDGVCFVHFEFYNGAMSTSQCQRLVSVLQKVEENDFCKVMVLMGGRDVFSNGIHLNVIEAAEDPVEESWKNINAINDVVRCIFTSKKITVSALRGNAGAGGAMMALASDFAFARDGVVLNPHYKLMKLYGSEYHTYFLPKRVGQKKASELLSSAEPILASEAAQIGFLDGCVGDSVEEFDMRIKEEAMYLARPSLQQHFSQVKNQKANPEVLKEIEECRSGELAFMARNFQDPEYHMARKYFVYH</sequence>
<evidence type="ECO:0000259" key="3">
    <source>
        <dbReference type="Pfam" id="PF02911"/>
    </source>
</evidence>
<protein>
    <recommendedName>
        <fullName evidence="6">Hydrogenase maturation factor hoxX</fullName>
    </recommendedName>
</protein>
<comment type="caution">
    <text evidence="4">The sequence shown here is derived from an EMBL/GenBank/DDBJ whole genome shotgun (WGS) entry which is preliminary data.</text>
</comment>
<organism evidence="4 5">
    <name type="scientific">Pocillopora meandrina</name>
    <dbReference type="NCBI Taxonomy" id="46732"/>
    <lineage>
        <taxon>Eukaryota</taxon>
        <taxon>Metazoa</taxon>
        <taxon>Cnidaria</taxon>
        <taxon>Anthozoa</taxon>
        <taxon>Hexacorallia</taxon>
        <taxon>Scleractinia</taxon>
        <taxon>Astrocoeniina</taxon>
        <taxon>Pocilloporidae</taxon>
        <taxon>Pocillopora</taxon>
    </lineage>
</organism>
<comment type="similarity">
    <text evidence="1">Belongs to the enoyl-CoA hydratase/isomerase family.</text>
</comment>
<dbReference type="InterPro" id="IPR001753">
    <property type="entry name" value="Enoyl-CoA_hydra/iso"/>
</dbReference>
<evidence type="ECO:0000313" key="5">
    <source>
        <dbReference type="Proteomes" id="UP001159428"/>
    </source>
</evidence>
<dbReference type="Pfam" id="PF00378">
    <property type="entry name" value="ECH_1"/>
    <property type="match status" value="1"/>
</dbReference>
<dbReference type="CDD" id="cd06558">
    <property type="entry name" value="crotonase-like"/>
    <property type="match status" value="1"/>
</dbReference>
<dbReference type="PROSITE" id="PS00166">
    <property type="entry name" value="ENOYL_COA_HYDRATASE"/>
    <property type="match status" value="1"/>
</dbReference>
<dbReference type="CDD" id="cd08650">
    <property type="entry name" value="FMT_core_HypX_N"/>
    <property type="match status" value="1"/>
</dbReference>
<dbReference type="Pfam" id="PF00551">
    <property type="entry name" value="Formyl_trans_N"/>
    <property type="match status" value="1"/>
</dbReference>
<feature type="domain" description="Formyl transferase N-terminal" evidence="2">
    <location>
        <begin position="77"/>
        <end position="167"/>
    </location>
</feature>
<name>A0AAU9VUE4_9CNID</name>
<dbReference type="InterPro" id="IPR002376">
    <property type="entry name" value="Formyl_transf_N"/>
</dbReference>
<dbReference type="SUPFAM" id="SSF53328">
    <property type="entry name" value="Formyltransferase"/>
    <property type="match status" value="1"/>
</dbReference>
<dbReference type="EMBL" id="CALNXJ010000004">
    <property type="protein sequence ID" value="CAH3038147.1"/>
    <property type="molecule type" value="Genomic_DNA"/>
</dbReference>
<dbReference type="AlphaFoldDB" id="A0AAU9VUE4"/>
<evidence type="ECO:0000313" key="4">
    <source>
        <dbReference type="EMBL" id="CAH3038147.1"/>
    </source>
</evidence>
<dbReference type="InterPro" id="IPR047180">
    <property type="entry name" value="HoxX-like"/>
</dbReference>
<dbReference type="InterPro" id="IPR005793">
    <property type="entry name" value="Formyl_trans_C"/>
</dbReference>
<keyword evidence="5" id="KW-1185">Reference proteome</keyword>
<accession>A0AAU9VUE4</accession>
<evidence type="ECO:0000256" key="1">
    <source>
        <dbReference type="RuleBase" id="RU003707"/>
    </source>
</evidence>
<dbReference type="Proteomes" id="UP001159428">
    <property type="component" value="Unassembled WGS sequence"/>
</dbReference>
<dbReference type="SUPFAM" id="SSF50486">
    <property type="entry name" value="FMT C-terminal domain-like"/>
    <property type="match status" value="1"/>
</dbReference>
<dbReference type="InterPro" id="IPR011034">
    <property type="entry name" value="Formyl_transferase-like_C_sf"/>
</dbReference>
<dbReference type="GO" id="GO:0003824">
    <property type="term" value="F:catalytic activity"/>
    <property type="evidence" value="ECO:0007669"/>
    <property type="project" value="InterPro"/>
</dbReference>
<proteinExistence type="inferred from homology"/>
<dbReference type="InterPro" id="IPR018376">
    <property type="entry name" value="Enoyl-CoA_hyd/isom_CS"/>
</dbReference>
<evidence type="ECO:0000259" key="2">
    <source>
        <dbReference type="Pfam" id="PF00551"/>
    </source>
</evidence>
<reference evidence="4 5" key="1">
    <citation type="submission" date="2022-05" db="EMBL/GenBank/DDBJ databases">
        <authorList>
            <consortium name="Genoscope - CEA"/>
            <person name="William W."/>
        </authorList>
    </citation>
    <scope>NUCLEOTIDE SEQUENCE [LARGE SCALE GENOMIC DNA]</scope>
</reference>
<dbReference type="InterPro" id="IPR036477">
    <property type="entry name" value="Formyl_transf_N_sf"/>
</dbReference>
<dbReference type="Pfam" id="PF02911">
    <property type="entry name" value="Formyl_trans_C"/>
    <property type="match status" value="1"/>
</dbReference>
<dbReference type="InterPro" id="IPR029045">
    <property type="entry name" value="ClpP/crotonase-like_dom_sf"/>
</dbReference>
<dbReference type="Gene3D" id="3.40.50.12230">
    <property type="match status" value="1"/>
</dbReference>
<dbReference type="SUPFAM" id="SSF52096">
    <property type="entry name" value="ClpP/crotonase"/>
    <property type="match status" value="1"/>
</dbReference>